<evidence type="ECO:0000313" key="1">
    <source>
        <dbReference type="EMBL" id="RVT78504.1"/>
    </source>
</evidence>
<reference evidence="1 2" key="1">
    <citation type="submission" date="2019-01" db="EMBL/GenBank/DDBJ databases">
        <authorList>
            <person name="Chen W.-M."/>
        </authorList>
    </citation>
    <scope>NUCLEOTIDE SEQUENCE [LARGE SCALE GENOMIC DNA]</scope>
    <source>
        <strain evidence="1 2">BBQ-12</strain>
    </source>
</reference>
<keyword evidence="2" id="KW-1185">Reference proteome</keyword>
<evidence type="ECO:0000313" key="2">
    <source>
        <dbReference type="Proteomes" id="UP000285211"/>
    </source>
</evidence>
<name>A0A3S2U519_9FLAO</name>
<gene>
    <name evidence="1" type="ORF">EOD40_04515</name>
</gene>
<protein>
    <submittedName>
        <fullName evidence="1">Uncharacterized protein</fullName>
    </submittedName>
</protein>
<comment type="caution">
    <text evidence="1">The sequence shown here is derived from an EMBL/GenBank/DDBJ whole genome shotgun (WGS) entry which is preliminary data.</text>
</comment>
<organism evidence="1 2">
    <name type="scientific">Flavobacterium sufflavum</name>
    <dbReference type="NCBI Taxonomy" id="1921138"/>
    <lineage>
        <taxon>Bacteria</taxon>
        <taxon>Pseudomonadati</taxon>
        <taxon>Bacteroidota</taxon>
        <taxon>Flavobacteriia</taxon>
        <taxon>Flavobacteriales</taxon>
        <taxon>Flavobacteriaceae</taxon>
        <taxon>Flavobacterium</taxon>
    </lineage>
</organism>
<dbReference type="Proteomes" id="UP000285211">
    <property type="component" value="Unassembled WGS sequence"/>
</dbReference>
<proteinExistence type="predicted"/>
<dbReference type="EMBL" id="SACJ01000002">
    <property type="protein sequence ID" value="RVT78504.1"/>
    <property type="molecule type" value="Genomic_DNA"/>
</dbReference>
<dbReference type="AlphaFoldDB" id="A0A3S2U519"/>
<sequence>MLLSLFFQTTILLAFYHKKEESNTIIIANSSEKIEILLNNWIYNFIEQPFPKTISQIEYSIRKN</sequence>
<accession>A0A3S2U519</accession>
<dbReference type="RefSeq" id="WP_128193706.1">
    <property type="nucleotide sequence ID" value="NZ_SACJ01000002.1"/>
</dbReference>